<keyword evidence="14" id="KW-1185">Reference proteome</keyword>
<keyword evidence="5 10" id="KW-0812">Transmembrane</keyword>
<dbReference type="GO" id="GO:0016829">
    <property type="term" value="F:lyase activity"/>
    <property type="evidence" value="ECO:0007669"/>
    <property type="project" value="UniProtKB-KW"/>
</dbReference>
<keyword evidence="8 10" id="KW-0472">Membrane</keyword>
<evidence type="ECO:0000256" key="8">
    <source>
        <dbReference type="ARBA" id="ARBA00023136"/>
    </source>
</evidence>
<feature type="transmembrane region" description="Helical" evidence="10">
    <location>
        <begin position="177"/>
        <end position="197"/>
    </location>
</feature>
<dbReference type="InterPro" id="IPR002541">
    <property type="entry name" value="Cyt_c_assembly"/>
</dbReference>
<keyword evidence="4" id="KW-0997">Cell inner membrane</keyword>
<dbReference type="PRINTS" id="PR01411">
    <property type="entry name" value="CCMFBIOGNSIS"/>
</dbReference>
<sequence>MIPELGHFAMLAALAVALIQFVVPFVGAWKREPRWMAVGASAAQTQFVLILIAYACLTWAFVERDWSVVYVAANAHSQLPLMYRISAVWGAHEGSMLLWMLMLTGWGAAVSVFSRSLPREVQAQVLAVMGALCVGFLLFMLLTSNPFERHFPVPEDGRDLNPLLQDPGLIVHPPLLYMGYVGFSVAFAFAIAALIGGRLDAAWARWTRPWTTSAWLFLTLGITLGSWWAYHELGWGGWWFWDPVENASFLPWLVGTALIHSLAVSEKRGLLKSWTVLLAILAFALSLLGTFLVRSGILVSVHAFATDPARGVFILAFLGVVLGVAFALYAWRAQRFVADGELALFSREGLLLLNNVFLVIAAAAVLIGTLYPLIVDALGLGKISVGPPYFNAVFLPLTAPLVVLIGLASVIGWKRANAADALRRLRWPALIAFVGGLALPWLIQQKLLLISVGGSMLALWTMIMALEEPWRRWRTRGLGGLTQISRSVWGMTLAHLGIGIWVLGVSFVSLYSIERDVRLGPGQATELAGYRFELERIEHFAGPNYDADRAIVTVTHNDEPIAELYPQRRLYRAQGSVMTEASVDHNPLRDLYVALAEPLDNGEWAMRVYVKPMMRLVWFGGVLMALGGALAASDRRYRLARMLREKAPIPGGVTA</sequence>
<comment type="caution">
    <text evidence="13">The sequence shown here is derived from an EMBL/GenBank/DDBJ whole genome shotgun (WGS) entry which is preliminary data.</text>
</comment>
<feature type="transmembrane region" description="Helical" evidence="10">
    <location>
        <begin position="96"/>
        <end position="113"/>
    </location>
</feature>
<comment type="function">
    <text evidence="9">Required for the biogenesis of c-type cytochromes. Possible subunit of a heme lyase.</text>
</comment>
<evidence type="ECO:0000313" key="13">
    <source>
        <dbReference type="EMBL" id="MES0873440.1"/>
    </source>
</evidence>
<evidence type="ECO:0000256" key="10">
    <source>
        <dbReference type="SAM" id="Phobius"/>
    </source>
</evidence>
<feature type="transmembrane region" description="Helical" evidence="10">
    <location>
        <begin position="352"/>
        <end position="374"/>
    </location>
</feature>
<proteinExistence type="inferred from homology"/>
<keyword evidence="6" id="KW-0201">Cytochrome c-type biogenesis</keyword>
<protein>
    <submittedName>
        <fullName evidence="13">Heme lyase CcmF/NrfE family subunit</fullName>
    </submittedName>
</protein>
<feature type="transmembrane region" description="Helical" evidence="10">
    <location>
        <begin position="311"/>
        <end position="331"/>
    </location>
</feature>
<dbReference type="PANTHER" id="PTHR43653:SF1">
    <property type="entry name" value="CYTOCHROME C-TYPE BIOGENESIS PROTEIN CCMF"/>
    <property type="match status" value="1"/>
</dbReference>
<dbReference type="PRINTS" id="PR01410">
    <property type="entry name" value="CCBIOGENESIS"/>
</dbReference>
<dbReference type="EMBL" id="JBEPIJ010000004">
    <property type="protein sequence ID" value="MES0873440.1"/>
    <property type="molecule type" value="Genomic_DNA"/>
</dbReference>
<feature type="transmembrane region" description="Helical" evidence="10">
    <location>
        <begin position="249"/>
        <end position="265"/>
    </location>
</feature>
<evidence type="ECO:0000259" key="11">
    <source>
        <dbReference type="Pfam" id="PF01578"/>
    </source>
</evidence>
<feature type="transmembrane region" description="Helical" evidence="10">
    <location>
        <begin position="394"/>
        <end position="413"/>
    </location>
</feature>
<evidence type="ECO:0000256" key="1">
    <source>
        <dbReference type="ARBA" id="ARBA00004429"/>
    </source>
</evidence>
<name>A0ABV2A873_9GAMM</name>
<feature type="transmembrane region" description="Helical" evidence="10">
    <location>
        <begin position="277"/>
        <end position="305"/>
    </location>
</feature>
<reference evidence="13 14" key="1">
    <citation type="submission" date="2024-06" db="EMBL/GenBank/DDBJ databases">
        <authorList>
            <person name="Li Z."/>
            <person name="Jiang Y."/>
        </authorList>
    </citation>
    <scope>NUCLEOTIDE SEQUENCE [LARGE SCALE GENOMIC DNA]</scope>
    <source>
        <strain evidence="13 14">HSW-8</strain>
    </source>
</reference>
<evidence type="ECO:0000256" key="3">
    <source>
        <dbReference type="ARBA" id="ARBA00022475"/>
    </source>
</evidence>
<dbReference type="InterPro" id="IPR003567">
    <property type="entry name" value="Cyt_c_biogenesis"/>
</dbReference>
<keyword evidence="13" id="KW-0456">Lyase</keyword>
<evidence type="ECO:0000259" key="12">
    <source>
        <dbReference type="Pfam" id="PF16327"/>
    </source>
</evidence>
<dbReference type="InterPro" id="IPR003568">
    <property type="entry name" value="Cyt_c_biogenesis_CcmF"/>
</dbReference>
<feature type="transmembrane region" description="Helical" evidence="10">
    <location>
        <begin position="488"/>
        <end position="513"/>
    </location>
</feature>
<dbReference type="RefSeq" id="WP_352888103.1">
    <property type="nucleotide sequence ID" value="NZ_JBEPIJ010000004.1"/>
</dbReference>
<dbReference type="Proteomes" id="UP001465331">
    <property type="component" value="Unassembled WGS sequence"/>
</dbReference>
<dbReference type="Pfam" id="PF01578">
    <property type="entry name" value="Cytochrom_C_asm"/>
    <property type="match status" value="1"/>
</dbReference>
<dbReference type="PANTHER" id="PTHR43653">
    <property type="entry name" value="CYTOCHROME C ASSEMBLY PROTEIN-RELATED"/>
    <property type="match status" value="1"/>
</dbReference>
<feature type="transmembrane region" description="Helical" evidence="10">
    <location>
        <begin position="209"/>
        <end position="229"/>
    </location>
</feature>
<evidence type="ECO:0000256" key="4">
    <source>
        <dbReference type="ARBA" id="ARBA00022519"/>
    </source>
</evidence>
<comment type="subcellular location">
    <subcellularLocation>
        <location evidence="1">Cell inner membrane</location>
        <topology evidence="1">Multi-pass membrane protein</topology>
    </subcellularLocation>
</comment>
<dbReference type="InterPro" id="IPR032523">
    <property type="entry name" value="CcmF_C"/>
</dbReference>
<feature type="transmembrane region" description="Helical" evidence="10">
    <location>
        <begin position="125"/>
        <end position="142"/>
    </location>
</feature>
<dbReference type="NCBIfam" id="NF007691">
    <property type="entry name" value="PRK10369.1"/>
    <property type="match status" value="1"/>
</dbReference>
<keyword evidence="3" id="KW-1003">Cell membrane</keyword>
<evidence type="ECO:0000256" key="6">
    <source>
        <dbReference type="ARBA" id="ARBA00022748"/>
    </source>
</evidence>
<evidence type="ECO:0000313" key="14">
    <source>
        <dbReference type="Proteomes" id="UP001465331"/>
    </source>
</evidence>
<evidence type="ECO:0000256" key="5">
    <source>
        <dbReference type="ARBA" id="ARBA00022692"/>
    </source>
</evidence>
<feature type="transmembrane region" description="Helical" evidence="10">
    <location>
        <begin position="41"/>
        <end position="62"/>
    </location>
</feature>
<evidence type="ECO:0000256" key="9">
    <source>
        <dbReference type="ARBA" id="ARBA00037230"/>
    </source>
</evidence>
<dbReference type="NCBIfam" id="TIGR00353">
    <property type="entry name" value="nrfE"/>
    <property type="match status" value="1"/>
</dbReference>
<accession>A0ABV2A873</accession>
<feature type="domain" description="Cytochrome c assembly protein" evidence="11">
    <location>
        <begin position="89"/>
        <end position="295"/>
    </location>
</feature>
<dbReference type="Pfam" id="PF16327">
    <property type="entry name" value="CcmF_C"/>
    <property type="match status" value="1"/>
</dbReference>
<feature type="transmembrane region" description="Helical" evidence="10">
    <location>
        <begin position="449"/>
        <end position="467"/>
    </location>
</feature>
<organism evidence="13 14">
    <name type="scientific">Sinimarinibacterium thermocellulolyticum</name>
    <dbReference type="NCBI Taxonomy" id="3170016"/>
    <lineage>
        <taxon>Bacteria</taxon>
        <taxon>Pseudomonadati</taxon>
        <taxon>Pseudomonadota</taxon>
        <taxon>Gammaproteobacteria</taxon>
        <taxon>Nevskiales</taxon>
        <taxon>Nevskiaceae</taxon>
        <taxon>Sinimarinibacterium</taxon>
    </lineage>
</organism>
<feature type="transmembrane region" description="Helical" evidence="10">
    <location>
        <begin position="616"/>
        <end position="633"/>
    </location>
</feature>
<feature type="domain" description="Cytochrome c-type biogenesis protein CcmF C-terminal" evidence="12">
    <location>
        <begin position="315"/>
        <end position="635"/>
    </location>
</feature>
<keyword evidence="7 10" id="KW-1133">Transmembrane helix</keyword>
<feature type="transmembrane region" description="Helical" evidence="10">
    <location>
        <begin position="6"/>
        <end position="29"/>
    </location>
</feature>
<gene>
    <name evidence="13" type="ORF">ABSH63_05380</name>
</gene>
<evidence type="ECO:0000256" key="2">
    <source>
        <dbReference type="ARBA" id="ARBA00009186"/>
    </source>
</evidence>
<comment type="similarity">
    <text evidence="2">Belongs to the CcmF/CycK/Ccl1/NrfE/CcsA family.</text>
</comment>
<evidence type="ECO:0000256" key="7">
    <source>
        <dbReference type="ARBA" id="ARBA00022989"/>
    </source>
</evidence>
<feature type="transmembrane region" description="Helical" evidence="10">
    <location>
        <begin position="425"/>
        <end position="443"/>
    </location>
</feature>